<organism evidence="1">
    <name type="scientific">Rhizophora mucronata</name>
    <name type="common">Asiatic mangrove</name>
    <dbReference type="NCBI Taxonomy" id="61149"/>
    <lineage>
        <taxon>Eukaryota</taxon>
        <taxon>Viridiplantae</taxon>
        <taxon>Streptophyta</taxon>
        <taxon>Embryophyta</taxon>
        <taxon>Tracheophyta</taxon>
        <taxon>Spermatophyta</taxon>
        <taxon>Magnoliopsida</taxon>
        <taxon>eudicotyledons</taxon>
        <taxon>Gunneridae</taxon>
        <taxon>Pentapetalae</taxon>
        <taxon>rosids</taxon>
        <taxon>fabids</taxon>
        <taxon>Malpighiales</taxon>
        <taxon>Rhizophoraceae</taxon>
        <taxon>Rhizophora</taxon>
    </lineage>
</organism>
<accession>A0A2P2QLB7</accession>
<sequence length="68" mass="7822">MSHRNLVDCISFIQNKKEKKFLFPFVAHSTNHCNCSSFWLSSYYPALGSLWPKVNDKTPLHLLDVGIP</sequence>
<evidence type="ECO:0000313" key="1">
    <source>
        <dbReference type="EMBL" id="MBX67761.1"/>
    </source>
</evidence>
<dbReference type="EMBL" id="GGEC01087277">
    <property type="protein sequence ID" value="MBX67761.1"/>
    <property type="molecule type" value="Transcribed_RNA"/>
</dbReference>
<dbReference type="AlphaFoldDB" id="A0A2P2QLB7"/>
<proteinExistence type="predicted"/>
<reference evidence="1" key="1">
    <citation type="submission" date="2018-02" db="EMBL/GenBank/DDBJ databases">
        <title>Rhizophora mucronata_Transcriptome.</title>
        <authorList>
            <person name="Meera S.P."/>
            <person name="Sreeshan A."/>
            <person name="Augustine A."/>
        </authorList>
    </citation>
    <scope>NUCLEOTIDE SEQUENCE</scope>
    <source>
        <tissue evidence="1">Leaf</tissue>
    </source>
</reference>
<protein>
    <submittedName>
        <fullName evidence="1">Uncharacterized protein</fullName>
    </submittedName>
</protein>
<name>A0A2P2QLB7_RHIMU</name>